<proteinExistence type="predicted"/>
<evidence type="ECO:0000313" key="3">
    <source>
        <dbReference type="Proteomes" id="UP000602284"/>
    </source>
</evidence>
<keyword evidence="1" id="KW-1133">Transmembrane helix</keyword>
<keyword evidence="1" id="KW-0472">Membrane</keyword>
<evidence type="ECO:0000313" key="2">
    <source>
        <dbReference type="EMBL" id="MBL0385752.1"/>
    </source>
</evidence>
<protein>
    <submittedName>
        <fullName evidence="2">Uncharacterized protein</fullName>
    </submittedName>
</protein>
<keyword evidence="1" id="KW-0812">Transmembrane</keyword>
<name>A0ABS1J644_9BACL</name>
<dbReference type="Proteomes" id="UP000602284">
    <property type="component" value="Unassembled WGS sequence"/>
</dbReference>
<comment type="caution">
    <text evidence="2">The sequence shown here is derived from an EMBL/GenBank/DDBJ whole genome shotgun (WGS) entry which is preliminary data.</text>
</comment>
<organism evidence="2 3">
    <name type="scientific">Tumebacillus amylolyticus</name>
    <dbReference type="NCBI Taxonomy" id="2801339"/>
    <lineage>
        <taxon>Bacteria</taxon>
        <taxon>Bacillati</taxon>
        <taxon>Bacillota</taxon>
        <taxon>Bacilli</taxon>
        <taxon>Bacillales</taxon>
        <taxon>Alicyclobacillaceae</taxon>
        <taxon>Tumebacillus</taxon>
    </lineage>
</organism>
<sequence length="46" mass="5277">MNTIVLFHVVAIPLVFMLGRMSNKVAFLRVKAQRGSSVQDFLRTRE</sequence>
<gene>
    <name evidence="2" type="ORF">JJB07_03740</name>
</gene>
<dbReference type="RefSeq" id="WP_201631235.1">
    <property type="nucleotide sequence ID" value="NZ_JAEQNB010000001.1"/>
</dbReference>
<evidence type="ECO:0000256" key="1">
    <source>
        <dbReference type="SAM" id="Phobius"/>
    </source>
</evidence>
<reference evidence="2 3" key="1">
    <citation type="submission" date="2021-01" db="EMBL/GenBank/DDBJ databases">
        <title>Tumebacillus sp. strain ITR2 16S ribosomal RNA gene Genome sequencing and assembly.</title>
        <authorList>
            <person name="Kang M."/>
        </authorList>
    </citation>
    <scope>NUCLEOTIDE SEQUENCE [LARGE SCALE GENOMIC DNA]</scope>
    <source>
        <strain evidence="2 3">ITR2</strain>
    </source>
</reference>
<feature type="transmembrane region" description="Helical" evidence="1">
    <location>
        <begin position="6"/>
        <end position="23"/>
    </location>
</feature>
<accession>A0ABS1J644</accession>
<keyword evidence="3" id="KW-1185">Reference proteome</keyword>
<dbReference type="EMBL" id="JAEQNB010000001">
    <property type="protein sequence ID" value="MBL0385752.1"/>
    <property type="molecule type" value="Genomic_DNA"/>
</dbReference>